<sequence length="296" mass="33161">MKGIILAGGNGTRLYPLTRYMSKQLLPVYDKPMIYYPLSVLMLAGIRDILIISTPEDTPRFQQLLGNGQELGLSLSYKVQPSPDGIVQAFILGEEFIGGERVALVLGDNIFYGQGFTSILKKVARIDKGAVIFGYPVKDPRRFGVVEFDEKGKVITLEEKPGTPKSNYAVIGLYFYDNKVVELAKTVKPSPRGELEITDLNRLYLERNELYVEVLGRGFAWFETGTQKSLFEAAQFIEMIESHQGFKVACIEEIAYSLGYIDEEQLLQLAEPLKNSEYGQYLLDLVRAKMATGSKS</sequence>
<evidence type="ECO:0000256" key="10">
    <source>
        <dbReference type="RuleBase" id="RU003706"/>
    </source>
</evidence>
<evidence type="ECO:0000256" key="1">
    <source>
        <dbReference type="ARBA" id="ARBA00001946"/>
    </source>
</evidence>
<dbReference type="InterPro" id="IPR005835">
    <property type="entry name" value="NTP_transferase_dom"/>
</dbReference>
<evidence type="ECO:0000313" key="12">
    <source>
        <dbReference type="EMBL" id="ADG81375.1"/>
    </source>
</evidence>
<dbReference type="HOGENOM" id="CLU_029499_9_0_9"/>
<dbReference type="CDD" id="cd02538">
    <property type="entry name" value="G1P_TT_short"/>
    <property type="match status" value="1"/>
</dbReference>
<dbReference type="GO" id="GO:0046872">
    <property type="term" value="F:metal ion binding"/>
    <property type="evidence" value="ECO:0007669"/>
    <property type="project" value="UniProtKB-KW"/>
</dbReference>
<feature type="domain" description="Nucleotidyl transferase" evidence="11">
    <location>
        <begin position="2"/>
        <end position="238"/>
    </location>
</feature>
<dbReference type="FunFam" id="3.90.550.10:FF:000023">
    <property type="entry name" value="Glucose-1-phosphate thymidylyltransferase"/>
    <property type="match status" value="1"/>
</dbReference>
<dbReference type="AlphaFoldDB" id="D5XB55"/>
<evidence type="ECO:0000256" key="7">
    <source>
        <dbReference type="ARBA" id="ARBA00022723"/>
    </source>
</evidence>
<dbReference type="Proteomes" id="UP000002377">
    <property type="component" value="Chromosome"/>
</dbReference>
<dbReference type="STRING" id="635013.TherJR_0494"/>
<protein>
    <recommendedName>
        <fullName evidence="4 10">Glucose-1-phosphate thymidylyltransferase</fullName>
        <ecNumber evidence="3 10">2.7.7.24</ecNumber>
    </recommendedName>
</protein>
<dbReference type="Gene3D" id="3.90.550.10">
    <property type="entry name" value="Spore Coat Polysaccharide Biosynthesis Protein SpsA, Chain A"/>
    <property type="match status" value="1"/>
</dbReference>
<dbReference type="KEGG" id="tjr:TherJR_0494"/>
<evidence type="ECO:0000256" key="4">
    <source>
        <dbReference type="ARBA" id="ARBA00017654"/>
    </source>
</evidence>
<comment type="cofactor">
    <cofactor evidence="1">
        <name>Mg(2+)</name>
        <dbReference type="ChEBI" id="CHEBI:18420"/>
    </cofactor>
</comment>
<gene>
    <name evidence="12" type="ordered locus">TherJR_0494</name>
</gene>
<keyword evidence="6 10" id="KW-0548">Nucleotidyltransferase</keyword>
<comment type="function">
    <text evidence="10">Catalyzes the formation of dTDP-glucose, from dTTP and glucose 1-phosphate, as well as its pyrophosphorolysis.</text>
</comment>
<evidence type="ECO:0000256" key="2">
    <source>
        <dbReference type="ARBA" id="ARBA00010480"/>
    </source>
</evidence>
<evidence type="ECO:0000256" key="9">
    <source>
        <dbReference type="ARBA" id="ARBA00049336"/>
    </source>
</evidence>
<dbReference type="Pfam" id="PF00483">
    <property type="entry name" value="NTP_transferase"/>
    <property type="match status" value="1"/>
</dbReference>
<keyword evidence="13" id="KW-1185">Reference proteome</keyword>
<keyword evidence="5 10" id="KW-0808">Transferase</keyword>
<dbReference type="eggNOG" id="COG1209">
    <property type="taxonomic scope" value="Bacteria"/>
</dbReference>
<dbReference type="OrthoDB" id="9803871at2"/>
<evidence type="ECO:0000256" key="6">
    <source>
        <dbReference type="ARBA" id="ARBA00022695"/>
    </source>
</evidence>
<dbReference type="NCBIfam" id="TIGR01207">
    <property type="entry name" value="rmlA"/>
    <property type="match status" value="1"/>
</dbReference>
<evidence type="ECO:0000256" key="3">
    <source>
        <dbReference type="ARBA" id="ARBA00012461"/>
    </source>
</evidence>
<dbReference type="EC" id="2.7.7.24" evidence="3 10"/>
<dbReference type="EMBL" id="CP002028">
    <property type="protein sequence ID" value="ADG81375.1"/>
    <property type="molecule type" value="Genomic_DNA"/>
</dbReference>
<keyword evidence="7 10" id="KW-0479">Metal-binding</keyword>
<evidence type="ECO:0000256" key="8">
    <source>
        <dbReference type="ARBA" id="ARBA00022842"/>
    </source>
</evidence>
<evidence type="ECO:0000259" key="11">
    <source>
        <dbReference type="Pfam" id="PF00483"/>
    </source>
</evidence>
<dbReference type="PANTHER" id="PTHR43532">
    <property type="entry name" value="GLUCOSE-1-PHOSPHATE THYMIDYLYLTRANSFERASE"/>
    <property type="match status" value="1"/>
</dbReference>
<proteinExistence type="inferred from homology"/>
<organism evidence="12 13">
    <name type="scientific">Thermincola potens (strain JR)</name>
    <dbReference type="NCBI Taxonomy" id="635013"/>
    <lineage>
        <taxon>Bacteria</taxon>
        <taxon>Bacillati</taxon>
        <taxon>Bacillota</taxon>
        <taxon>Clostridia</taxon>
        <taxon>Eubacteriales</taxon>
        <taxon>Thermincolaceae</taxon>
        <taxon>Thermincola</taxon>
    </lineage>
</organism>
<dbReference type="RefSeq" id="WP_013119398.1">
    <property type="nucleotide sequence ID" value="NC_014152.1"/>
</dbReference>
<name>D5XB55_THEPJ</name>
<dbReference type="InterPro" id="IPR029044">
    <property type="entry name" value="Nucleotide-diphossugar_trans"/>
</dbReference>
<dbReference type="SUPFAM" id="SSF53448">
    <property type="entry name" value="Nucleotide-diphospho-sugar transferases"/>
    <property type="match status" value="1"/>
</dbReference>
<dbReference type="PANTHER" id="PTHR43532:SF1">
    <property type="entry name" value="GLUCOSE-1-PHOSPHATE THYMIDYLYLTRANSFERASE 1"/>
    <property type="match status" value="1"/>
</dbReference>
<keyword evidence="8 10" id="KW-0460">Magnesium</keyword>
<evidence type="ECO:0000256" key="5">
    <source>
        <dbReference type="ARBA" id="ARBA00022679"/>
    </source>
</evidence>
<accession>D5XB55</accession>
<dbReference type="GO" id="GO:0008879">
    <property type="term" value="F:glucose-1-phosphate thymidylyltransferase activity"/>
    <property type="evidence" value="ECO:0007669"/>
    <property type="project" value="UniProtKB-EC"/>
</dbReference>
<dbReference type="InterPro" id="IPR005907">
    <property type="entry name" value="G1P_thy_trans_s"/>
</dbReference>
<comment type="catalytic activity">
    <reaction evidence="9 10">
        <text>dTTP + alpha-D-glucose 1-phosphate + H(+) = dTDP-alpha-D-glucose + diphosphate</text>
        <dbReference type="Rhea" id="RHEA:15225"/>
        <dbReference type="ChEBI" id="CHEBI:15378"/>
        <dbReference type="ChEBI" id="CHEBI:33019"/>
        <dbReference type="ChEBI" id="CHEBI:37568"/>
        <dbReference type="ChEBI" id="CHEBI:57477"/>
        <dbReference type="ChEBI" id="CHEBI:58601"/>
        <dbReference type="EC" id="2.7.7.24"/>
    </reaction>
</comment>
<evidence type="ECO:0000313" key="13">
    <source>
        <dbReference type="Proteomes" id="UP000002377"/>
    </source>
</evidence>
<comment type="similarity">
    <text evidence="2 10">Belongs to the glucose-1-phosphate thymidylyltransferase family.</text>
</comment>
<reference evidence="12 13" key="1">
    <citation type="submission" date="2010-05" db="EMBL/GenBank/DDBJ databases">
        <title>Complete sequence of Thermincola sp. JR.</title>
        <authorList>
            <consortium name="US DOE Joint Genome Institute"/>
            <person name="Lucas S."/>
            <person name="Copeland A."/>
            <person name="Lapidus A."/>
            <person name="Cheng J.-F."/>
            <person name="Bruce D."/>
            <person name="Goodwin L."/>
            <person name="Pitluck S."/>
            <person name="Chertkov O."/>
            <person name="Detter J.C."/>
            <person name="Han C."/>
            <person name="Tapia R."/>
            <person name="Land M."/>
            <person name="Hauser L."/>
            <person name="Kyrpides N."/>
            <person name="Mikhailova N."/>
            <person name="Hazen T.C."/>
            <person name="Woyke T."/>
        </authorList>
    </citation>
    <scope>NUCLEOTIDE SEQUENCE [LARGE SCALE GENOMIC DNA]</scope>
    <source>
        <strain evidence="12 13">JR</strain>
    </source>
</reference>